<dbReference type="Pfam" id="PF00483">
    <property type="entry name" value="NTP_transferase"/>
    <property type="match status" value="1"/>
</dbReference>
<dbReference type="PANTHER" id="PTHR43584:SF8">
    <property type="entry name" value="N-ACETYLMURAMATE ALPHA-1-PHOSPHATE URIDYLYLTRANSFERASE"/>
    <property type="match status" value="1"/>
</dbReference>
<dbReference type="InterPro" id="IPR005835">
    <property type="entry name" value="NTP_transferase_dom"/>
</dbReference>
<feature type="domain" description="Nucleotidyl transferase" evidence="3">
    <location>
        <begin position="8"/>
        <end position="100"/>
    </location>
</feature>
<accession>A0A420WIR6</accession>
<dbReference type="AlphaFoldDB" id="A0A420WIR6"/>
<keyword evidence="1 4" id="KW-0808">Transferase</keyword>
<dbReference type="CDD" id="cd06422">
    <property type="entry name" value="NTP_transferase_like_1"/>
    <property type="match status" value="1"/>
</dbReference>
<dbReference type="InterPro" id="IPR029044">
    <property type="entry name" value="Nucleotide-diphossugar_trans"/>
</dbReference>
<evidence type="ECO:0000313" key="4">
    <source>
        <dbReference type="EMBL" id="RKQ70829.1"/>
    </source>
</evidence>
<dbReference type="GO" id="GO:0016779">
    <property type="term" value="F:nucleotidyltransferase activity"/>
    <property type="evidence" value="ECO:0007669"/>
    <property type="project" value="UniProtKB-KW"/>
</dbReference>
<dbReference type="RefSeq" id="WP_121098652.1">
    <property type="nucleotide sequence ID" value="NZ_RBII01000001.1"/>
</dbReference>
<evidence type="ECO:0000256" key="2">
    <source>
        <dbReference type="ARBA" id="ARBA00022695"/>
    </source>
</evidence>
<sequence>MTAPIQTAMVMAAGYGTRMRPLTNDKSKAMVEVGGRPLIDHMLDRLAAAGVQRAIINVHAHADHLESHLKRHQSSLEIIISDERDTLLETGGGVVKALPLLGMDPIYICNIDAIWVEFAPVLSWLQSNWNPEEMDELLLLARKDMSLGHDGAGDFDLSETGHLTRRKNDTSPYYYSGVQIFKPYLAKHHPVEKFSRNLIWNESLERKGLFGTVMPGFWMHVGDPKARIAAEAVLEQAKRV</sequence>
<keyword evidence="5" id="KW-1185">Reference proteome</keyword>
<dbReference type="EMBL" id="RBII01000001">
    <property type="protein sequence ID" value="RKQ70829.1"/>
    <property type="molecule type" value="Genomic_DNA"/>
</dbReference>
<dbReference type="Gene3D" id="3.90.550.10">
    <property type="entry name" value="Spore Coat Polysaccharide Biosynthesis Protein SpsA, Chain A"/>
    <property type="match status" value="1"/>
</dbReference>
<name>A0A420WIR6_9PROT</name>
<gene>
    <name evidence="4" type="ORF">DES40_0130</name>
</gene>
<evidence type="ECO:0000259" key="3">
    <source>
        <dbReference type="Pfam" id="PF00483"/>
    </source>
</evidence>
<proteinExistence type="predicted"/>
<evidence type="ECO:0000313" key="5">
    <source>
        <dbReference type="Proteomes" id="UP000282211"/>
    </source>
</evidence>
<dbReference type="InParanoid" id="A0A420WIR6"/>
<evidence type="ECO:0000256" key="1">
    <source>
        <dbReference type="ARBA" id="ARBA00022679"/>
    </source>
</evidence>
<protein>
    <submittedName>
        <fullName evidence="4">MurNAc alpha-1-phosphate uridylyltransferase</fullName>
    </submittedName>
</protein>
<dbReference type="InterPro" id="IPR050065">
    <property type="entry name" value="GlmU-like"/>
</dbReference>
<keyword evidence="2 4" id="KW-0548">Nucleotidyltransferase</keyword>
<dbReference type="PANTHER" id="PTHR43584">
    <property type="entry name" value="NUCLEOTIDYL TRANSFERASE"/>
    <property type="match status" value="1"/>
</dbReference>
<comment type="caution">
    <text evidence="4">The sequence shown here is derived from an EMBL/GenBank/DDBJ whole genome shotgun (WGS) entry which is preliminary data.</text>
</comment>
<dbReference type="OrthoDB" id="9788272at2"/>
<dbReference type="SUPFAM" id="SSF53448">
    <property type="entry name" value="Nucleotide-diphospho-sugar transferases"/>
    <property type="match status" value="1"/>
</dbReference>
<organism evidence="4 5">
    <name type="scientific">Litorimonas taeanensis</name>
    <dbReference type="NCBI Taxonomy" id="568099"/>
    <lineage>
        <taxon>Bacteria</taxon>
        <taxon>Pseudomonadati</taxon>
        <taxon>Pseudomonadota</taxon>
        <taxon>Alphaproteobacteria</taxon>
        <taxon>Maricaulales</taxon>
        <taxon>Robiginitomaculaceae</taxon>
    </lineage>
</organism>
<dbReference type="Proteomes" id="UP000282211">
    <property type="component" value="Unassembled WGS sequence"/>
</dbReference>
<reference evidence="4 5" key="1">
    <citation type="submission" date="2018-10" db="EMBL/GenBank/DDBJ databases">
        <title>Genomic Encyclopedia of Type Strains, Phase IV (KMG-IV): sequencing the most valuable type-strain genomes for metagenomic binning, comparative biology and taxonomic classification.</title>
        <authorList>
            <person name="Goeker M."/>
        </authorList>
    </citation>
    <scope>NUCLEOTIDE SEQUENCE [LARGE SCALE GENOMIC DNA]</scope>
    <source>
        <strain evidence="4 5">DSM 22008</strain>
    </source>
</reference>